<keyword evidence="7" id="KW-1185">Reference proteome</keyword>
<keyword evidence="3" id="KW-0067">ATP-binding</keyword>
<accession>A0A8J3ICL5</accession>
<protein>
    <recommendedName>
        <fullName evidence="5">SF3 helicase domain-containing protein</fullName>
    </recommendedName>
</protein>
<comment type="caution">
    <text evidence="6">The sequence shown here is derived from an EMBL/GenBank/DDBJ whole genome shotgun (WGS) entry which is preliminary data.</text>
</comment>
<dbReference type="Gene3D" id="3.40.50.300">
    <property type="entry name" value="P-loop containing nucleotide triphosphate hydrolases"/>
    <property type="match status" value="1"/>
</dbReference>
<feature type="domain" description="SF3 helicase" evidence="5">
    <location>
        <begin position="523"/>
        <end position="687"/>
    </location>
</feature>
<dbReference type="GO" id="GO:0016787">
    <property type="term" value="F:hydrolase activity"/>
    <property type="evidence" value="ECO:0007669"/>
    <property type="project" value="UniProtKB-KW"/>
</dbReference>
<dbReference type="InterPro" id="IPR014818">
    <property type="entry name" value="Phage/plasmid_primase_P4_C"/>
</dbReference>
<dbReference type="InterPro" id="IPR006500">
    <property type="entry name" value="Helicase_put_C_phage/plasmid"/>
</dbReference>
<reference evidence="6" key="1">
    <citation type="submission" date="2020-10" db="EMBL/GenBank/DDBJ databases">
        <title>Taxonomic study of unclassified bacteria belonging to the class Ktedonobacteria.</title>
        <authorList>
            <person name="Yabe S."/>
            <person name="Wang C.M."/>
            <person name="Zheng Y."/>
            <person name="Sakai Y."/>
            <person name="Cavaletti L."/>
            <person name="Monciardini P."/>
            <person name="Donadio S."/>
        </authorList>
    </citation>
    <scope>NUCLEOTIDE SEQUENCE</scope>
    <source>
        <strain evidence="6">SOSP1-1</strain>
    </source>
</reference>
<sequence length="922" mass="103061">MTTTSTYTLATLKNHPQWVCYGPDKMPFNPLSGFGADCNNPTTWTTFDAAWRAHKSNQAKYKGVGYEFVKEQGITGVDLDKCRDEHGNFTPFAQEVVRRLNSYTEISPSGKGLHIWVRGNIPTSLKQDAKNGGELRIEMYDSQRYFTVTGERLVGTPETIEDRQEELTALYNEILAQRRQAEKSQAQRQSVPETPRPTLGDTPYGLKALDAECHEVATMPEGGRNNRLNQSAYSLGQLVAGGELSRSTVERELTAAAERAGLEAREIERTMKSGLEDGMKQPRTRPVDEIIYGNAGGGNGSNTPNRVQADDDSGPDLQFILDRLDEGEYGDSLLFASIFRGQVLYDLTAQEWYKWQGHWWELDEEGSVKHLVSGKLASVYLQASAMMNTLASQIEARADVSGDNEQKAVAQERAKKAREQIKQLHGRAFALRQISRCKNVLNFAQSHEGMSIAAKNWDRDTWLLAVPNGVLDLRSGELREGRPEDYIRTTCPTEWTGIATPAPRWERFLHEIFEDREEAQRVELINFLQRLLGYGITGEVVEHVFAVLYGEEGRNGKDTLQLALSNTLGAISGAISKDVLLEAGRRTAGAPTPHLSDLQGRRLAWANEPERGARFSVGQVKELSGGGEIPTRGLHEKKITKLQPTHLLILLTNHKPHADSSDAAFWDRLRLITFNMRFVDTPSAANERKKDTTLWAQLKREASGILAWLVRGCLQWQQQGLATPTQVLNDGSDYREEEDLLAMYFDERCVLSPDATTQASVLFQDYVKWADAGNLYKLNSKQFGLAMAKKKNIEKKRAGAGYIYRGIGLLSTDPNDHKESVYSGRNHTHSHEAASQASSGSNTDSSSVGSVQSQQVFSKNYREESEKYQKQDATIHTVHTEDKGYSVKQPPEPHNNGVYGANDYTQTVHKDSEDKGYEEYTL</sequence>
<dbReference type="NCBIfam" id="TIGR01613">
    <property type="entry name" value="primase_Cterm"/>
    <property type="match status" value="1"/>
</dbReference>
<proteinExistence type="predicted"/>
<feature type="region of interest" description="Disordered" evidence="4">
    <location>
        <begin position="814"/>
        <end position="922"/>
    </location>
</feature>
<keyword evidence="1" id="KW-0547">Nucleotide-binding</keyword>
<evidence type="ECO:0000256" key="1">
    <source>
        <dbReference type="ARBA" id="ARBA00022741"/>
    </source>
</evidence>
<dbReference type="PANTHER" id="PTHR35372:SF2">
    <property type="entry name" value="SF3 HELICASE DOMAIN-CONTAINING PROTEIN"/>
    <property type="match status" value="1"/>
</dbReference>
<dbReference type="Proteomes" id="UP000612362">
    <property type="component" value="Unassembled WGS sequence"/>
</dbReference>
<dbReference type="PROSITE" id="PS51206">
    <property type="entry name" value="SF3_HELICASE_1"/>
    <property type="match status" value="1"/>
</dbReference>
<dbReference type="PANTHER" id="PTHR35372">
    <property type="entry name" value="ATP BINDING PROTEIN-RELATED"/>
    <property type="match status" value="1"/>
</dbReference>
<evidence type="ECO:0000256" key="3">
    <source>
        <dbReference type="ARBA" id="ARBA00022840"/>
    </source>
</evidence>
<gene>
    <name evidence="6" type="ORF">KSX_96810</name>
</gene>
<feature type="compositionally biased region" description="Basic and acidic residues" evidence="4">
    <location>
        <begin position="860"/>
        <end position="870"/>
    </location>
</feature>
<name>A0A8J3ICL5_9CHLR</name>
<evidence type="ECO:0000256" key="2">
    <source>
        <dbReference type="ARBA" id="ARBA00022801"/>
    </source>
</evidence>
<evidence type="ECO:0000313" key="7">
    <source>
        <dbReference type="Proteomes" id="UP000612362"/>
    </source>
</evidence>
<organism evidence="6 7">
    <name type="scientific">Ktedonospora formicarum</name>
    <dbReference type="NCBI Taxonomy" id="2778364"/>
    <lineage>
        <taxon>Bacteria</taxon>
        <taxon>Bacillati</taxon>
        <taxon>Chloroflexota</taxon>
        <taxon>Ktedonobacteria</taxon>
        <taxon>Ktedonobacterales</taxon>
        <taxon>Ktedonobacteraceae</taxon>
        <taxon>Ktedonospora</taxon>
    </lineage>
</organism>
<evidence type="ECO:0000259" key="5">
    <source>
        <dbReference type="PROSITE" id="PS51206"/>
    </source>
</evidence>
<feature type="compositionally biased region" description="Low complexity" evidence="4">
    <location>
        <begin position="835"/>
        <end position="858"/>
    </location>
</feature>
<dbReference type="AlphaFoldDB" id="A0A8J3ICL5"/>
<evidence type="ECO:0000256" key="4">
    <source>
        <dbReference type="SAM" id="MobiDB-lite"/>
    </source>
</evidence>
<dbReference type="SUPFAM" id="SSF52540">
    <property type="entry name" value="P-loop containing nucleoside triphosphate hydrolases"/>
    <property type="match status" value="1"/>
</dbReference>
<feature type="region of interest" description="Disordered" evidence="4">
    <location>
        <begin position="178"/>
        <end position="203"/>
    </location>
</feature>
<dbReference type="InterPro" id="IPR027417">
    <property type="entry name" value="P-loop_NTPase"/>
</dbReference>
<evidence type="ECO:0000313" key="6">
    <source>
        <dbReference type="EMBL" id="GHO51518.1"/>
    </source>
</evidence>
<keyword evidence="2" id="KW-0378">Hydrolase</keyword>
<feature type="compositionally biased region" description="Basic and acidic residues" evidence="4">
    <location>
        <begin position="908"/>
        <end position="922"/>
    </location>
</feature>
<dbReference type="InterPro" id="IPR014015">
    <property type="entry name" value="Helicase_SF3_DNA-vir"/>
</dbReference>
<dbReference type="GO" id="GO:0005524">
    <property type="term" value="F:ATP binding"/>
    <property type="evidence" value="ECO:0007669"/>
    <property type="project" value="UniProtKB-KW"/>
</dbReference>
<dbReference type="Pfam" id="PF08706">
    <property type="entry name" value="D5_N"/>
    <property type="match status" value="1"/>
</dbReference>
<dbReference type="EMBL" id="BNJF01000014">
    <property type="protein sequence ID" value="GHO51518.1"/>
    <property type="molecule type" value="Genomic_DNA"/>
</dbReference>
<dbReference type="RefSeq" id="WP_220200417.1">
    <property type="nucleotide sequence ID" value="NZ_BNJF01000014.1"/>
</dbReference>
<dbReference type="InterPro" id="IPR051620">
    <property type="entry name" value="ORF904-like_C"/>
</dbReference>
<dbReference type="SMART" id="SM00885">
    <property type="entry name" value="D5_N"/>
    <property type="match status" value="1"/>
</dbReference>
<feature type="compositionally biased region" description="Polar residues" evidence="4">
    <location>
        <begin position="183"/>
        <end position="192"/>
    </location>
</feature>